<protein>
    <submittedName>
        <fullName evidence="1">Alkylhydroperoxidase AhpD family core domain-containing protein</fullName>
    </submittedName>
</protein>
<dbReference type="RefSeq" id="WP_192864638.1">
    <property type="nucleotide sequence ID" value="NZ_JADAQT010000107.1"/>
</dbReference>
<gene>
    <name evidence="1" type="ORF">IHE71_20585</name>
</gene>
<accession>A0ABR9N530</accession>
<organism evidence="1 2">
    <name type="scientific">Myceligenerans pegani</name>
    <dbReference type="NCBI Taxonomy" id="2776917"/>
    <lineage>
        <taxon>Bacteria</taxon>
        <taxon>Bacillati</taxon>
        <taxon>Actinomycetota</taxon>
        <taxon>Actinomycetes</taxon>
        <taxon>Micrococcales</taxon>
        <taxon>Promicromonosporaceae</taxon>
        <taxon>Myceligenerans</taxon>
    </lineage>
</organism>
<keyword evidence="2" id="KW-1185">Reference proteome</keyword>
<dbReference type="PANTHER" id="PTHR35446">
    <property type="entry name" value="SI:CH211-175M2.5"/>
    <property type="match status" value="1"/>
</dbReference>
<reference evidence="1 2" key="1">
    <citation type="submission" date="2020-10" db="EMBL/GenBank/DDBJ databases">
        <title>Myceligenerans pegani sp. nov., an endophytic actinomycete isolated from Peganum harmala L. in Xinjiang, China.</title>
        <authorList>
            <person name="Xin L."/>
        </authorList>
    </citation>
    <scope>NUCLEOTIDE SEQUENCE [LARGE SCALE GENOMIC DNA]</scope>
    <source>
        <strain evidence="1 2">TRM65318</strain>
    </source>
</reference>
<evidence type="ECO:0000313" key="2">
    <source>
        <dbReference type="Proteomes" id="UP000625527"/>
    </source>
</evidence>
<name>A0ABR9N530_9MICO</name>
<proteinExistence type="predicted"/>
<dbReference type="SUPFAM" id="SSF69118">
    <property type="entry name" value="AhpD-like"/>
    <property type="match status" value="1"/>
</dbReference>
<dbReference type="Gene3D" id="1.20.1290.10">
    <property type="entry name" value="AhpD-like"/>
    <property type="match status" value="1"/>
</dbReference>
<sequence length="193" mass="21108">MRPGILEHGYRLRDKALFRMIATFSGQPMPDAARVTFYRPGFYGAAAKRLTHQVMRGDSPWTVGERELMAAYVSTRNANQFCIGAHTATSCQALGDPDLVSAILDDPQSAPIAPHLAATLRILGTLTARHEVDAEQVRAALDAGATPQHIRDALAVAFCFNVTNRLAEAFAFEQLTSQGYADGAKFLLRRGYR</sequence>
<evidence type="ECO:0000313" key="1">
    <source>
        <dbReference type="EMBL" id="MBE1878092.1"/>
    </source>
</evidence>
<dbReference type="PANTHER" id="PTHR35446:SF2">
    <property type="entry name" value="CARBOXYMUCONOLACTONE DECARBOXYLASE-LIKE DOMAIN-CONTAINING PROTEIN"/>
    <property type="match status" value="1"/>
</dbReference>
<dbReference type="Proteomes" id="UP000625527">
    <property type="component" value="Unassembled WGS sequence"/>
</dbReference>
<dbReference type="InterPro" id="IPR029032">
    <property type="entry name" value="AhpD-like"/>
</dbReference>
<comment type="caution">
    <text evidence="1">The sequence shown here is derived from an EMBL/GenBank/DDBJ whole genome shotgun (WGS) entry which is preliminary data.</text>
</comment>
<dbReference type="EMBL" id="JADAQT010000107">
    <property type="protein sequence ID" value="MBE1878092.1"/>
    <property type="molecule type" value="Genomic_DNA"/>
</dbReference>